<dbReference type="PIRSF" id="PIRSF005622">
    <property type="entry name" value="Hydrgn_mat_hypD"/>
    <property type="match status" value="1"/>
</dbReference>
<comment type="caution">
    <text evidence="4">The sequence shown here is derived from an EMBL/GenBank/DDBJ whole genome shotgun (WGS) entry which is preliminary data.</text>
</comment>
<dbReference type="GO" id="GO:0005506">
    <property type="term" value="F:iron ion binding"/>
    <property type="evidence" value="ECO:0007669"/>
    <property type="project" value="TreeGrafter"/>
</dbReference>
<dbReference type="InterPro" id="IPR042244">
    <property type="entry name" value="HypD_2_sf"/>
</dbReference>
<organism evidence="4 5">
    <name type="scientific">candidate division CPR2 bacterium GW2011_GWC1_41_48</name>
    <dbReference type="NCBI Taxonomy" id="1618344"/>
    <lineage>
        <taxon>Bacteria</taxon>
        <taxon>Bacteria division CPR2</taxon>
    </lineage>
</organism>
<name>A0A0G0W8B3_UNCC2</name>
<dbReference type="GO" id="GO:0051604">
    <property type="term" value="P:protein maturation"/>
    <property type="evidence" value="ECO:0007669"/>
    <property type="project" value="TreeGrafter"/>
</dbReference>
<reference evidence="4 5" key="1">
    <citation type="journal article" date="2015" name="Nature">
        <title>rRNA introns, odd ribosomes, and small enigmatic genomes across a large radiation of phyla.</title>
        <authorList>
            <person name="Brown C.T."/>
            <person name="Hug L.A."/>
            <person name="Thomas B.C."/>
            <person name="Sharon I."/>
            <person name="Castelle C.J."/>
            <person name="Singh A."/>
            <person name="Wilkins M.J."/>
            <person name="Williams K.H."/>
            <person name="Banfield J.F."/>
        </authorList>
    </citation>
    <scope>NUCLEOTIDE SEQUENCE [LARGE SCALE GENOMIC DNA]</scope>
</reference>
<accession>A0A0G0W8B3</accession>
<dbReference type="GO" id="GO:0070025">
    <property type="term" value="F:carbon monoxide binding"/>
    <property type="evidence" value="ECO:0007669"/>
    <property type="project" value="TreeGrafter"/>
</dbReference>
<sequence>MELLQPINQKLLPENIQLISGPGCPVCVTDQSDIEKIIYLSLLDDVILATFGDMLKVPSSKGSLFDARAKGADIKIIYSPLEVVDLVKKNPAKTVVYNAIGFETTAPLTAVLLQKLIEEKIGNVAIYSSHKIVPPALKVLLEDKESQVDAFLLPGHVSTIIGLKAYKFMAKDYGKPGVVAGFEPENILKGINKILDQLLEGRPKIDNVYGIVTIDGNIRAQEAMEEVFEIKDTMWRGFGKLPASGLEIRPKFAKYDAKKEFDLGFETKPAPKGCMCGEIIQGKKTPTDCPIFGKACTPTKAIGPCMVSSEGTCAAWYKYDDNSKFKI</sequence>
<dbReference type="EMBL" id="LCBL01000002">
    <property type="protein sequence ID" value="KKS09224.1"/>
    <property type="molecule type" value="Genomic_DNA"/>
</dbReference>
<dbReference type="InterPro" id="IPR002780">
    <property type="entry name" value="Hyd_form_HypD"/>
</dbReference>
<dbReference type="Gene3D" id="3.40.50.11740">
    <property type="entry name" value="HypD, alpha/beta domain 2"/>
    <property type="match status" value="2"/>
</dbReference>
<dbReference type="NCBIfam" id="TIGR00075">
    <property type="entry name" value="hypD"/>
    <property type="match status" value="1"/>
</dbReference>
<gene>
    <name evidence="4" type="ORF">UU65_C0002G0002</name>
</gene>
<evidence type="ECO:0000256" key="2">
    <source>
        <dbReference type="ARBA" id="ARBA00022723"/>
    </source>
</evidence>
<evidence type="ECO:0000313" key="5">
    <source>
        <dbReference type="Proteomes" id="UP000033869"/>
    </source>
</evidence>
<protein>
    <submittedName>
        <fullName evidence="4">Hydrogenase formation HypD protein</fullName>
    </submittedName>
</protein>
<dbReference type="Proteomes" id="UP000033869">
    <property type="component" value="Unassembled WGS sequence"/>
</dbReference>
<dbReference type="AlphaFoldDB" id="A0A0G0W8B3"/>
<dbReference type="PANTHER" id="PTHR30149:SF0">
    <property type="entry name" value="HYDROGENASE MATURATION FACTOR HYPD"/>
    <property type="match status" value="1"/>
</dbReference>
<dbReference type="PATRIC" id="fig|1618344.3.peg.329"/>
<comment type="similarity">
    <text evidence="1">Belongs to the HypD family.</text>
</comment>
<dbReference type="GO" id="GO:0051539">
    <property type="term" value="F:4 iron, 4 sulfur cluster binding"/>
    <property type="evidence" value="ECO:0007669"/>
    <property type="project" value="TreeGrafter"/>
</dbReference>
<dbReference type="Gene3D" id="6.10.20.100">
    <property type="match status" value="1"/>
</dbReference>
<evidence type="ECO:0000313" key="4">
    <source>
        <dbReference type="EMBL" id="KKS09224.1"/>
    </source>
</evidence>
<keyword evidence="3" id="KW-0408">Iron</keyword>
<keyword evidence="2" id="KW-0479">Metal-binding</keyword>
<dbReference type="InterPro" id="IPR042243">
    <property type="entry name" value="HypD_1"/>
</dbReference>
<proteinExistence type="inferred from homology"/>
<dbReference type="Pfam" id="PF01924">
    <property type="entry name" value="HypD"/>
    <property type="match status" value="1"/>
</dbReference>
<evidence type="ECO:0000256" key="1">
    <source>
        <dbReference type="ARBA" id="ARBA00007888"/>
    </source>
</evidence>
<evidence type="ECO:0000256" key="3">
    <source>
        <dbReference type="ARBA" id="ARBA00023004"/>
    </source>
</evidence>
<dbReference type="PANTHER" id="PTHR30149">
    <property type="entry name" value="HYDROGENASE PROTEIN ASSEMBLY PROTEIN HYPD"/>
    <property type="match status" value="1"/>
</dbReference>